<proteinExistence type="predicted"/>
<evidence type="ECO:0000313" key="3">
    <source>
        <dbReference type="EMBL" id="KGB38162.1"/>
    </source>
</evidence>
<gene>
    <name evidence="3" type="ORF">MS3_06538</name>
</gene>
<dbReference type="GO" id="GO:0030431">
    <property type="term" value="P:sleep"/>
    <property type="evidence" value="ECO:0007669"/>
    <property type="project" value="InterPro"/>
</dbReference>
<dbReference type="Pfam" id="PF17064">
    <property type="entry name" value="QVR"/>
    <property type="match status" value="1"/>
</dbReference>
<sequence>MQVFSTIVIQFILLLYTTNYVISLKCYQCNSHNDNACNSITDSRERPKECPPHLQASCKTIVQTNDFYKGSNLKRTGLPRAHTSANHSNHSGSISSSVNRWHFTHLQQQKKEAPYMYSHNVTNRPTVRIYRDCSAISPEFPQCIDRVGTDKVKMRYCICTDDACNQSVLTNSVQVKSILISTAFSILIYLFSLN</sequence>
<reference evidence="3" key="1">
    <citation type="journal article" date="2012" name="Nat. Genet.">
        <title>Whole-genome sequence of Schistosoma haematobium.</title>
        <authorList>
            <person name="Young N.D."/>
            <person name="Jex A.R."/>
            <person name="Li B."/>
            <person name="Liu S."/>
            <person name="Yang L."/>
            <person name="Xiong Z."/>
            <person name="Li Y."/>
            <person name="Cantacessi C."/>
            <person name="Hall R.S."/>
            <person name="Xu X."/>
            <person name="Chen F."/>
            <person name="Wu X."/>
            <person name="Zerlotini A."/>
            <person name="Oliveira G."/>
            <person name="Hofmann A."/>
            <person name="Zhang G."/>
            <person name="Fang X."/>
            <person name="Kang Y."/>
            <person name="Campbell B.E."/>
            <person name="Loukas A."/>
            <person name="Ranganathan S."/>
            <person name="Rollinson D."/>
            <person name="Rinaldi G."/>
            <person name="Brindley P.J."/>
            <person name="Yang H."/>
            <person name="Wang J."/>
            <person name="Wang J."/>
            <person name="Gasser R.B."/>
        </authorList>
    </citation>
    <scope>NUCLEOTIDE SEQUENCE [LARGE SCALE GENOMIC DNA]</scope>
</reference>
<name>A0A094ZV75_SCHHA</name>
<keyword evidence="2" id="KW-0325">Glycoprotein</keyword>
<evidence type="ECO:0000256" key="1">
    <source>
        <dbReference type="ARBA" id="ARBA00022729"/>
    </source>
</evidence>
<dbReference type="PANTHER" id="PTHR33562">
    <property type="entry name" value="ATILLA, ISOFORM B-RELATED-RELATED"/>
    <property type="match status" value="1"/>
</dbReference>
<dbReference type="EMBL" id="KL250980">
    <property type="protein sequence ID" value="KGB38162.1"/>
    <property type="molecule type" value="Genomic_DNA"/>
</dbReference>
<accession>A0A094ZV75</accession>
<evidence type="ECO:0000256" key="2">
    <source>
        <dbReference type="ARBA" id="ARBA00023180"/>
    </source>
</evidence>
<dbReference type="InterPro" id="IPR050975">
    <property type="entry name" value="Sleep_regulator"/>
</dbReference>
<dbReference type="InterPro" id="IPR031424">
    <property type="entry name" value="QVR-like"/>
</dbReference>
<dbReference type="AlphaFoldDB" id="A0A094ZV75"/>
<organism evidence="3">
    <name type="scientific">Schistosoma haematobium</name>
    <name type="common">Blood fluke</name>
    <dbReference type="NCBI Taxonomy" id="6185"/>
    <lineage>
        <taxon>Eukaryota</taxon>
        <taxon>Metazoa</taxon>
        <taxon>Spiralia</taxon>
        <taxon>Lophotrochozoa</taxon>
        <taxon>Platyhelminthes</taxon>
        <taxon>Trematoda</taxon>
        <taxon>Digenea</taxon>
        <taxon>Strigeidida</taxon>
        <taxon>Schistosomatoidea</taxon>
        <taxon>Schistosomatidae</taxon>
        <taxon>Schistosoma</taxon>
    </lineage>
</organism>
<dbReference type="GO" id="GO:0032222">
    <property type="term" value="P:regulation of synaptic transmission, cholinergic"/>
    <property type="evidence" value="ECO:0007669"/>
    <property type="project" value="InterPro"/>
</dbReference>
<dbReference type="PANTHER" id="PTHR33562:SF23">
    <property type="entry name" value="PROTEIN QUIVER"/>
    <property type="match status" value="1"/>
</dbReference>
<keyword evidence="1" id="KW-0732">Signal</keyword>
<protein>
    <submittedName>
        <fullName evidence="3">Uncharacterized protein</fullName>
    </submittedName>
</protein>